<feature type="chain" id="PRO_5046843992" description="Cytochrome c family protein" evidence="1">
    <location>
        <begin position="25"/>
        <end position="114"/>
    </location>
</feature>
<evidence type="ECO:0000256" key="1">
    <source>
        <dbReference type="SAM" id="SignalP"/>
    </source>
</evidence>
<organism evidence="2 3">
    <name type="scientific">Desulfoluna limicola</name>
    <dbReference type="NCBI Taxonomy" id="2810562"/>
    <lineage>
        <taxon>Bacteria</taxon>
        <taxon>Pseudomonadati</taxon>
        <taxon>Thermodesulfobacteriota</taxon>
        <taxon>Desulfobacteria</taxon>
        <taxon>Desulfobacterales</taxon>
        <taxon>Desulfolunaceae</taxon>
        <taxon>Desulfoluna</taxon>
    </lineage>
</organism>
<evidence type="ECO:0000313" key="2">
    <source>
        <dbReference type="EMBL" id="BCS96368.1"/>
    </source>
</evidence>
<gene>
    <name evidence="2" type="ORF">DSLASN_20000</name>
</gene>
<accession>A0ABM7PFL5</accession>
<dbReference type="EMBL" id="AP024488">
    <property type="protein sequence ID" value="BCS96368.1"/>
    <property type="molecule type" value="Genomic_DNA"/>
</dbReference>
<evidence type="ECO:0008006" key="4">
    <source>
        <dbReference type="Google" id="ProtNLM"/>
    </source>
</evidence>
<dbReference type="RefSeq" id="WP_236892686.1">
    <property type="nucleotide sequence ID" value="NZ_AP024488.1"/>
</dbReference>
<protein>
    <recommendedName>
        <fullName evidence="4">Cytochrome c family protein</fullName>
    </recommendedName>
</protein>
<evidence type="ECO:0000313" key="3">
    <source>
        <dbReference type="Proteomes" id="UP001320148"/>
    </source>
</evidence>
<feature type="signal peptide" evidence="1">
    <location>
        <begin position="1"/>
        <end position="24"/>
    </location>
</feature>
<proteinExistence type="predicted"/>
<sequence length="114" mass="12689">MKKTIALILMTLFVVAGIAASAQAATKGNARKGKYMYRQIYKKAHEQDPSISAKPPISPDTKTQAQWKRVFDKKKFEIFGVKEQWAQLSDADLLNIFTYLHSGAADSPTPAKCK</sequence>
<name>A0ABM7PFL5_9BACT</name>
<keyword evidence="1" id="KW-0732">Signal</keyword>
<dbReference type="Proteomes" id="UP001320148">
    <property type="component" value="Chromosome"/>
</dbReference>
<reference evidence="2 3" key="1">
    <citation type="submission" date="2021-02" db="EMBL/GenBank/DDBJ databases">
        <title>Complete genome of Desulfoluna sp. strain ASN36.</title>
        <authorList>
            <person name="Takahashi A."/>
            <person name="Kojima H."/>
            <person name="Fukui M."/>
        </authorList>
    </citation>
    <scope>NUCLEOTIDE SEQUENCE [LARGE SCALE GENOMIC DNA]</scope>
    <source>
        <strain evidence="2 3">ASN36</strain>
    </source>
</reference>
<keyword evidence="3" id="KW-1185">Reference proteome</keyword>